<dbReference type="InterPro" id="IPR051359">
    <property type="entry name" value="CaCA_antiporter"/>
</dbReference>
<dbReference type="InterPro" id="IPR004837">
    <property type="entry name" value="NaCa_Exmemb"/>
</dbReference>
<feature type="transmembrane region" description="Helical" evidence="8">
    <location>
        <begin position="130"/>
        <end position="148"/>
    </location>
</feature>
<sequence length="653" mass="70574">MFVLWLLVLFSVLGLVASDFFCPNLSSIAAKWGMSDSIVGVTLLALGNGFPDVVSTFRAMDKDAGTMAMGEIMGAAVFTVAIVCGSIMVFYSFDIPPVAFVRDVGTYMLAVILVLSFLRDGTLDLSDGISMLGLYVAYIGVVVMGDLLSERRTAPSTPTPAKTQDHSVSIQIPVEHTPLLRDRSESQIGSPSGPRVARHSILSAMRMHDMALHSDAGLLFTPSLAEHVIDPVSRAVWRQSTRTQRVASLSPSASFSNKHSPASPSGPVQDRRKLTRCFTYNSMECVPPTHTHPRTSKTFDQAPASRATASIMCKIMALQDCHNNHLSFSRIVFVALCPSLVNFTHKSWGNRVASVACAPALFVLRLSVPLISPDEYRLHDSLRMLRQTLSDEPADGAARAVELREAVWDEAVAVLETPGPLVKTSERVAADHFLSSIQCVAVPEMMLWSYGASPALLASVGVCGGIVGVFVWRKLRASPDRDSPAQLQRFLVVRSLLGFFMGLLWIVASVDGVLALLRAWGYIYHWSEAILGLTVFALGNSLGDVVTNLSIAQLGHPLMALTACFASPLTNLLLGVGLSTTWLTSTHPSRAPYRIALSPALFLSSAVMVCMLLVMLITVSMNAFSSSRPLGLFLLITYVGVMTCNLVLEIKST</sequence>
<dbReference type="Gene3D" id="1.20.1420.30">
    <property type="entry name" value="NCX, central ion-binding region"/>
    <property type="match status" value="2"/>
</dbReference>
<dbReference type="RefSeq" id="XP_001728729.1">
    <property type="nucleotide sequence ID" value="XM_001728677.1"/>
</dbReference>
<dbReference type="InParanoid" id="A8QCZ6"/>
<protein>
    <recommendedName>
        <fullName evidence="10">Sodium/calcium exchanger membrane region domain-containing protein</fullName>
    </recommendedName>
</protein>
<accession>A8QCZ6</accession>
<feature type="transmembrane region" description="Helical" evidence="8">
    <location>
        <begin position="630"/>
        <end position="648"/>
    </location>
</feature>
<dbReference type="GO" id="GO:0016020">
    <property type="term" value="C:membrane"/>
    <property type="evidence" value="ECO:0007669"/>
    <property type="project" value="UniProtKB-SubCell"/>
</dbReference>
<feature type="compositionally biased region" description="Polar residues" evidence="7">
    <location>
        <begin position="248"/>
        <end position="263"/>
    </location>
</feature>
<dbReference type="GeneID" id="5853047"/>
<dbReference type="Pfam" id="PF01699">
    <property type="entry name" value="Na_Ca_ex"/>
    <property type="match status" value="2"/>
</dbReference>
<feature type="region of interest" description="Disordered" evidence="7">
    <location>
        <begin position="248"/>
        <end position="270"/>
    </location>
</feature>
<dbReference type="InterPro" id="IPR044880">
    <property type="entry name" value="NCX_ion-bd_dom_sf"/>
</dbReference>
<keyword evidence="3" id="KW-0813">Transport</keyword>
<feature type="transmembrane region" description="Helical" evidence="8">
    <location>
        <begin position="558"/>
        <end position="583"/>
    </location>
</feature>
<gene>
    <name evidence="11" type="ORF">MGL_4064</name>
</gene>
<dbReference type="GO" id="GO:0006874">
    <property type="term" value="P:intracellular calcium ion homeostasis"/>
    <property type="evidence" value="ECO:0007669"/>
    <property type="project" value="TreeGrafter"/>
</dbReference>
<evidence type="ECO:0000256" key="5">
    <source>
        <dbReference type="ARBA" id="ARBA00022989"/>
    </source>
</evidence>
<dbReference type="OMA" id="VKQPIDM"/>
<dbReference type="FunCoup" id="A8QCZ6">
    <property type="interactions" value="28"/>
</dbReference>
<feature type="domain" description="Sodium/calcium exchanger membrane region" evidence="10">
    <location>
        <begin position="495"/>
        <end position="643"/>
    </location>
</feature>
<feature type="chain" id="PRO_5002728082" description="Sodium/calcium exchanger membrane region domain-containing protein" evidence="9">
    <location>
        <begin position="19"/>
        <end position="653"/>
    </location>
</feature>
<feature type="transmembrane region" description="Helical" evidence="8">
    <location>
        <begin position="447"/>
        <end position="471"/>
    </location>
</feature>
<feature type="transmembrane region" description="Helical" evidence="8">
    <location>
        <begin position="37"/>
        <end position="60"/>
    </location>
</feature>
<proteinExistence type="inferred from homology"/>
<dbReference type="Proteomes" id="UP000008837">
    <property type="component" value="Unassembled WGS sequence"/>
</dbReference>
<feature type="domain" description="Sodium/calcium exchanger membrane region" evidence="10">
    <location>
        <begin position="3"/>
        <end position="143"/>
    </location>
</feature>
<dbReference type="EMBL" id="AAYY01000020">
    <property type="protein sequence ID" value="EDP41515.1"/>
    <property type="molecule type" value="Genomic_DNA"/>
</dbReference>
<keyword evidence="9" id="KW-0732">Signal</keyword>
<feature type="transmembrane region" description="Helical" evidence="8">
    <location>
        <begin position="595"/>
        <end position="618"/>
    </location>
</feature>
<evidence type="ECO:0000256" key="7">
    <source>
        <dbReference type="SAM" id="MobiDB-lite"/>
    </source>
</evidence>
<keyword evidence="4 8" id="KW-0812">Transmembrane</keyword>
<evidence type="ECO:0000256" key="3">
    <source>
        <dbReference type="ARBA" id="ARBA00022448"/>
    </source>
</evidence>
<keyword evidence="6 8" id="KW-0472">Membrane</keyword>
<evidence type="ECO:0000256" key="8">
    <source>
        <dbReference type="SAM" id="Phobius"/>
    </source>
</evidence>
<comment type="similarity">
    <text evidence="2">Belongs to the Ca(2+):cation antiporter (CaCA) (TC 2.A.19) family.</text>
</comment>
<dbReference type="PANTHER" id="PTHR12266:SF0">
    <property type="entry name" value="MITOCHONDRIAL SODIUM_CALCIUM EXCHANGER PROTEIN"/>
    <property type="match status" value="1"/>
</dbReference>
<evidence type="ECO:0000313" key="12">
    <source>
        <dbReference type="Proteomes" id="UP000008837"/>
    </source>
</evidence>
<dbReference type="OrthoDB" id="407410at2759"/>
<comment type="subcellular location">
    <subcellularLocation>
        <location evidence="1">Membrane</location>
        <topology evidence="1">Multi-pass membrane protein</topology>
    </subcellularLocation>
</comment>
<dbReference type="GO" id="GO:0008324">
    <property type="term" value="F:monoatomic cation transmembrane transporter activity"/>
    <property type="evidence" value="ECO:0007669"/>
    <property type="project" value="TreeGrafter"/>
</dbReference>
<dbReference type="STRING" id="425265.A8QCZ6"/>
<dbReference type="KEGG" id="mgl:MGL_4064"/>
<evidence type="ECO:0000256" key="6">
    <source>
        <dbReference type="ARBA" id="ARBA00023136"/>
    </source>
</evidence>
<feature type="transmembrane region" description="Helical" evidence="8">
    <location>
        <begin position="99"/>
        <end position="118"/>
    </location>
</feature>
<feature type="transmembrane region" description="Helical" evidence="8">
    <location>
        <begin position="491"/>
        <end position="517"/>
    </location>
</feature>
<evidence type="ECO:0000256" key="4">
    <source>
        <dbReference type="ARBA" id="ARBA00022692"/>
    </source>
</evidence>
<keyword evidence="5 8" id="KW-1133">Transmembrane helix</keyword>
<evidence type="ECO:0000256" key="1">
    <source>
        <dbReference type="ARBA" id="ARBA00004141"/>
    </source>
</evidence>
<comment type="caution">
    <text evidence="11">The sequence shown here is derived from an EMBL/GenBank/DDBJ whole genome shotgun (WGS) entry which is preliminary data.</text>
</comment>
<evidence type="ECO:0000313" key="11">
    <source>
        <dbReference type="EMBL" id="EDP41515.1"/>
    </source>
</evidence>
<evidence type="ECO:0000256" key="2">
    <source>
        <dbReference type="ARBA" id="ARBA00008170"/>
    </source>
</evidence>
<keyword evidence="12" id="KW-1185">Reference proteome</keyword>
<evidence type="ECO:0000259" key="10">
    <source>
        <dbReference type="Pfam" id="PF01699"/>
    </source>
</evidence>
<dbReference type="AlphaFoldDB" id="A8QCZ6"/>
<reference evidence="11 12" key="1">
    <citation type="journal article" date="2007" name="Proc. Natl. Acad. Sci. U.S.A.">
        <title>Dandruff-associated Malassezia genomes reveal convergent and divergent virulence traits shared with plant and human fungal pathogens.</title>
        <authorList>
            <person name="Xu J."/>
            <person name="Saunders C.W."/>
            <person name="Hu P."/>
            <person name="Grant R.A."/>
            <person name="Boekhout T."/>
            <person name="Kuramae E.E."/>
            <person name="Kronstad J.W."/>
            <person name="Deangelis Y.M."/>
            <person name="Reeder N.L."/>
            <person name="Johnstone K.R."/>
            <person name="Leland M."/>
            <person name="Fieno A.M."/>
            <person name="Begley W.M."/>
            <person name="Sun Y."/>
            <person name="Lacey M.P."/>
            <person name="Chaudhary T."/>
            <person name="Keough T."/>
            <person name="Chu L."/>
            <person name="Sears R."/>
            <person name="Yuan B."/>
            <person name="Dawson T.L.Jr."/>
        </authorList>
    </citation>
    <scope>NUCLEOTIDE SEQUENCE [LARGE SCALE GENOMIC DNA]</scope>
    <source>
        <strain evidence="12">ATCC MYA-4612 / CBS 7966</strain>
    </source>
</reference>
<evidence type="ECO:0000256" key="9">
    <source>
        <dbReference type="SAM" id="SignalP"/>
    </source>
</evidence>
<dbReference type="PANTHER" id="PTHR12266">
    <property type="entry name" value="NA+/CA2+ K+ INDEPENDENT EXCHANGER"/>
    <property type="match status" value="1"/>
</dbReference>
<name>A8QCZ6_MALGO</name>
<feature type="signal peptide" evidence="9">
    <location>
        <begin position="1"/>
        <end position="18"/>
    </location>
</feature>
<feature type="transmembrane region" description="Helical" evidence="8">
    <location>
        <begin position="72"/>
        <end position="93"/>
    </location>
</feature>
<organism evidence="11 12">
    <name type="scientific">Malassezia globosa (strain ATCC MYA-4612 / CBS 7966)</name>
    <name type="common">Dandruff-associated fungus</name>
    <dbReference type="NCBI Taxonomy" id="425265"/>
    <lineage>
        <taxon>Eukaryota</taxon>
        <taxon>Fungi</taxon>
        <taxon>Dikarya</taxon>
        <taxon>Basidiomycota</taxon>
        <taxon>Ustilaginomycotina</taxon>
        <taxon>Malasseziomycetes</taxon>
        <taxon>Malasseziales</taxon>
        <taxon>Malasseziaceae</taxon>
        <taxon>Malassezia</taxon>
    </lineage>
</organism>
<dbReference type="VEuPathDB" id="FungiDB:MGL_4064"/>
<feature type="transmembrane region" description="Helical" evidence="8">
    <location>
        <begin position="523"/>
        <end position="546"/>
    </location>
</feature>